<name>A0AAE0CY17_COLKA</name>
<evidence type="ECO:0000313" key="2">
    <source>
        <dbReference type="EMBL" id="KAK2729811.1"/>
    </source>
</evidence>
<feature type="compositionally biased region" description="Low complexity" evidence="1">
    <location>
        <begin position="1"/>
        <end position="16"/>
    </location>
</feature>
<reference evidence="2" key="1">
    <citation type="submission" date="2023-02" db="EMBL/GenBank/DDBJ databases">
        <title>Colletotrichum kahawae CIFC_Que2 genome sequencing and assembly.</title>
        <authorList>
            <person name="Baroncelli R."/>
        </authorList>
    </citation>
    <scope>NUCLEOTIDE SEQUENCE</scope>
    <source>
        <strain evidence="2">CIFC_Que2</strain>
    </source>
</reference>
<protein>
    <submittedName>
        <fullName evidence="2">Uncharacterized protein</fullName>
    </submittedName>
</protein>
<dbReference type="Proteomes" id="UP001281614">
    <property type="component" value="Unassembled WGS sequence"/>
</dbReference>
<accession>A0AAE0CY17</accession>
<gene>
    <name evidence="2" type="ORF">CKAH01_10113</name>
</gene>
<keyword evidence="3" id="KW-1185">Reference proteome</keyword>
<evidence type="ECO:0000256" key="1">
    <source>
        <dbReference type="SAM" id="MobiDB-lite"/>
    </source>
</evidence>
<sequence length="212" mass="23064">MDSPGQSSQDQSPVSPRTAATPTVPRLVTGSLTVGDTSLITRGEQPASKGVPAAAVPFLTSSLWSRRLGKVSVGEVKRQSRHTGTFCRLRSLSLACKACLRLCPLPPEWNRTAAVSFDARDGWLVGRFHGLTEHDQVDDNDDDNNGDNRWADGRRFKDRTAARSRRQLLPIVVVVAVVVHDSRKVDHNKLLALPESLPVMSVDHSGALAARD</sequence>
<dbReference type="EMBL" id="VYYT01000765">
    <property type="protein sequence ID" value="KAK2729811.1"/>
    <property type="molecule type" value="Genomic_DNA"/>
</dbReference>
<organism evidence="2 3">
    <name type="scientific">Colletotrichum kahawae</name>
    <name type="common">Coffee berry disease fungus</name>
    <dbReference type="NCBI Taxonomy" id="34407"/>
    <lineage>
        <taxon>Eukaryota</taxon>
        <taxon>Fungi</taxon>
        <taxon>Dikarya</taxon>
        <taxon>Ascomycota</taxon>
        <taxon>Pezizomycotina</taxon>
        <taxon>Sordariomycetes</taxon>
        <taxon>Hypocreomycetidae</taxon>
        <taxon>Glomerellales</taxon>
        <taxon>Glomerellaceae</taxon>
        <taxon>Colletotrichum</taxon>
        <taxon>Colletotrichum gloeosporioides species complex</taxon>
    </lineage>
</organism>
<comment type="caution">
    <text evidence="2">The sequence shown here is derived from an EMBL/GenBank/DDBJ whole genome shotgun (WGS) entry which is preliminary data.</text>
</comment>
<feature type="region of interest" description="Disordered" evidence="1">
    <location>
        <begin position="1"/>
        <end position="25"/>
    </location>
</feature>
<proteinExistence type="predicted"/>
<dbReference type="AlphaFoldDB" id="A0AAE0CY17"/>
<evidence type="ECO:0000313" key="3">
    <source>
        <dbReference type="Proteomes" id="UP001281614"/>
    </source>
</evidence>